<evidence type="ECO:0000259" key="1">
    <source>
        <dbReference type="PROSITE" id="PS50043"/>
    </source>
</evidence>
<dbReference type="GO" id="GO:0003677">
    <property type="term" value="F:DNA binding"/>
    <property type="evidence" value="ECO:0007669"/>
    <property type="project" value="InterPro"/>
</dbReference>
<dbReference type="SUPFAM" id="SSF88659">
    <property type="entry name" value="Sigma3 and sigma4 domains of RNA polymerase sigma factors"/>
    <property type="match status" value="1"/>
</dbReference>
<dbReference type="PROSITE" id="PS50043">
    <property type="entry name" value="HTH_LUXR_2"/>
    <property type="match status" value="1"/>
</dbReference>
<name>A0A6H2GZT5_9BACL</name>
<sequence length="180" mass="21033">MAIGQLYSKFEAYTIMNMGPATADNYRRSRKMTRALHAKSTDKAERRVLAEMVAECDYVIDWLETGRRPGSIRGVERAVRVQTWDPAILDSYSSPNSRWVVERDKSSRDLTEDERFRIEEAMRDLSERERQCYMLHVVDGMTFEEISRELHVGRSSVQTYIERAREKIEKTKLTSLFLLG</sequence>
<dbReference type="Proteomes" id="UP000502136">
    <property type="component" value="Chromosome"/>
</dbReference>
<dbReference type="AlphaFoldDB" id="A0A6H2GZT5"/>
<dbReference type="GO" id="GO:0016987">
    <property type="term" value="F:sigma factor activity"/>
    <property type="evidence" value="ECO:0007669"/>
    <property type="project" value="InterPro"/>
</dbReference>
<keyword evidence="3" id="KW-1185">Reference proteome</keyword>
<dbReference type="EMBL" id="CP051428">
    <property type="protein sequence ID" value="QJC52912.1"/>
    <property type="molecule type" value="Genomic_DNA"/>
</dbReference>
<dbReference type="InterPro" id="IPR000792">
    <property type="entry name" value="Tscrpt_reg_LuxR_C"/>
</dbReference>
<dbReference type="KEGG" id="palr:HGI30_15945"/>
<dbReference type="InterPro" id="IPR013324">
    <property type="entry name" value="RNA_pol_sigma_r3/r4-like"/>
</dbReference>
<reference evidence="2 3" key="1">
    <citation type="submission" date="2020-04" db="EMBL/GenBank/DDBJ databases">
        <title>Novel Paenibacillus strain UniB2 isolated from commercial digestive syrup.</title>
        <authorList>
            <person name="Thorat V."/>
            <person name="Kirdat K."/>
            <person name="Tiwarekar B."/>
            <person name="Yadav A."/>
        </authorList>
    </citation>
    <scope>NUCLEOTIDE SEQUENCE [LARGE SCALE GENOMIC DNA]</scope>
    <source>
        <strain evidence="2 3">UniB2</strain>
    </source>
</reference>
<protein>
    <submittedName>
        <fullName evidence="2">Sigma-70 family RNA polymerase sigma factor</fullName>
    </submittedName>
</protein>
<dbReference type="InterPro" id="IPR014284">
    <property type="entry name" value="RNA_pol_sigma-70_dom"/>
</dbReference>
<gene>
    <name evidence="2" type="ORF">HGI30_15945</name>
</gene>
<feature type="domain" description="HTH luxR-type" evidence="1">
    <location>
        <begin position="118"/>
        <end position="180"/>
    </location>
</feature>
<dbReference type="Gene3D" id="1.10.10.10">
    <property type="entry name" value="Winged helix-like DNA-binding domain superfamily/Winged helix DNA-binding domain"/>
    <property type="match status" value="1"/>
</dbReference>
<evidence type="ECO:0000313" key="2">
    <source>
        <dbReference type="EMBL" id="QJC52912.1"/>
    </source>
</evidence>
<dbReference type="CDD" id="cd06171">
    <property type="entry name" value="Sigma70_r4"/>
    <property type="match status" value="1"/>
</dbReference>
<dbReference type="GO" id="GO:0006352">
    <property type="term" value="P:DNA-templated transcription initiation"/>
    <property type="evidence" value="ECO:0007669"/>
    <property type="project" value="InterPro"/>
</dbReference>
<dbReference type="RefSeq" id="WP_168908461.1">
    <property type="nucleotide sequence ID" value="NZ_CP051428.1"/>
</dbReference>
<dbReference type="InterPro" id="IPR013249">
    <property type="entry name" value="RNA_pol_sigma70_r4_t2"/>
</dbReference>
<accession>A0A6H2GZT5</accession>
<dbReference type="InterPro" id="IPR036388">
    <property type="entry name" value="WH-like_DNA-bd_sf"/>
</dbReference>
<organism evidence="2 3">
    <name type="scientific">Paenibacillus albicereus</name>
    <dbReference type="NCBI Taxonomy" id="2726185"/>
    <lineage>
        <taxon>Bacteria</taxon>
        <taxon>Bacillati</taxon>
        <taxon>Bacillota</taxon>
        <taxon>Bacilli</taxon>
        <taxon>Bacillales</taxon>
        <taxon>Paenibacillaceae</taxon>
        <taxon>Paenibacillus</taxon>
    </lineage>
</organism>
<dbReference type="SMART" id="SM00421">
    <property type="entry name" value="HTH_LUXR"/>
    <property type="match status" value="1"/>
</dbReference>
<evidence type="ECO:0000313" key="3">
    <source>
        <dbReference type="Proteomes" id="UP000502136"/>
    </source>
</evidence>
<proteinExistence type="predicted"/>
<dbReference type="Pfam" id="PF08281">
    <property type="entry name" value="Sigma70_r4_2"/>
    <property type="match status" value="1"/>
</dbReference>
<dbReference type="NCBIfam" id="TIGR02937">
    <property type="entry name" value="sigma70-ECF"/>
    <property type="match status" value="1"/>
</dbReference>